<accession>A0AAJ0FFD4</accession>
<keyword evidence="1" id="KW-1133">Transmembrane helix</keyword>
<dbReference type="EMBL" id="MU839016">
    <property type="protein sequence ID" value="KAK1765327.1"/>
    <property type="molecule type" value="Genomic_DNA"/>
</dbReference>
<sequence length="440" mass="48901">MDDIHRHFGSHSLWEKYDVAKSPSFDVTELWSSHDGSDSLEAEHRTLSSADLHNWLDELPHKSFHGEAHVRTARLLWVGENPKTWRWGPSTKDLEHILDTWKLQHAVDYARSCFAGVSALPPQDGARCFTVTYHPKLAFAWSYTVSDGRPHMQGVIFAGAEQRGELLDSLECRWSAALAGQPMFPALLCSLVLAGEFDATAAAIKSDVREVEVRTGHHRFSHRQERPAGGELGDLSAKMSGCAAKLANGTRKLKVVEALNEFMLGHSRGGARGDDGGVDAGEMLSHHVRLMKHRLQMQLVDNEYVQQRVQVQIAALFHLIAQQDNAIAFANASSIRSIAQSSQDDSSSMKMLALVAMFFLPGSFVAALFSTSLFDWDGAARSDDRSSIGIGLRPQFGLFWAVTLPLTAVTFGLYTVWIISQRRKRKRKEKRADLKLVTVL</sequence>
<organism evidence="2 3">
    <name type="scientific">Phialemonium atrogriseum</name>
    <dbReference type="NCBI Taxonomy" id="1093897"/>
    <lineage>
        <taxon>Eukaryota</taxon>
        <taxon>Fungi</taxon>
        <taxon>Dikarya</taxon>
        <taxon>Ascomycota</taxon>
        <taxon>Pezizomycotina</taxon>
        <taxon>Sordariomycetes</taxon>
        <taxon>Sordariomycetidae</taxon>
        <taxon>Cephalothecales</taxon>
        <taxon>Cephalothecaceae</taxon>
        <taxon>Phialemonium</taxon>
    </lineage>
</organism>
<keyword evidence="1" id="KW-0812">Transmembrane</keyword>
<proteinExistence type="predicted"/>
<comment type="caution">
    <text evidence="2">The sequence shown here is derived from an EMBL/GenBank/DDBJ whole genome shotgun (WGS) entry which is preliminary data.</text>
</comment>
<feature type="transmembrane region" description="Helical" evidence="1">
    <location>
        <begin position="351"/>
        <end position="376"/>
    </location>
</feature>
<dbReference type="Gene3D" id="1.20.58.340">
    <property type="entry name" value="Magnesium transport protein CorA, transmembrane region"/>
    <property type="match status" value="1"/>
</dbReference>
<keyword evidence="1" id="KW-0472">Membrane</keyword>
<evidence type="ECO:0000313" key="2">
    <source>
        <dbReference type="EMBL" id="KAK1765327.1"/>
    </source>
</evidence>
<dbReference type="Proteomes" id="UP001244011">
    <property type="component" value="Unassembled WGS sequence"/>
</dbReference>
<feature type="transmembrane region" description="Helical" evidence="1">
    <location>
        <begin position="396"/>
        <end position="420"/>
    </location>
</feature>
<dbReference type="RefSeq" id="XP_060281540.1">
    <property type="nucleotide sequence ID" value="XM_060432496.1"/>
</dbReference>
<name>A0AAJ0FFD4_9PEZI</name>
<protein>
    <submittedName>
        <fullName evidence="2">Uncharacterized protein</fullName>
    </submittedName>
</protein>
<reference evidence="2" key="1">
    <citation type="submission" date="2023-06" db="EMBL/GenBank/DDBJ databases">
        <title>Genome-scale phylogeny and comparative genomics of the fungal order Sordariales.</title>
        <authorList>
            <consortium name="Lawrence Berkeley National Laboratory"/>
            <person name="Hensen N."/>
            <person name="Bonometti L."/>
            <person name="Westerberg I."/>
            <person name="Brannstrom I.O."/>
            <person name="Guillou S."/>
            <person name="Cros-Aarteil S."/>
            <person name="Calhoun S."/>
            <person name="Haridas S."/>
            <person name="Kuo A."/>
            <person name="Mondo S."/>
            <person name="Pangilinan J."/>
            <person name="Riley R."/>
            <person name="Labutti K."/>
            <person name="Andreopoulos B."/>
            <person name="Lipzen A."/>
            <person name="Chen C."/>
            <person name="Yanf M."/>
            <person name="Daum C."/>
            <person name="Ng V."/>
            <person name="Clum A."/>
            <person name="Steindorff A."/>
            <person name="Ohm R."/>
            <person name="Martin F."/>
            <person name="Silar P."/>
            <person name="Natvig D."/>
            <person name="Lalanne C."/>
            <person name="Gautier V."/>
            <person name="Ament-Velasquez S.L."/>
            <person name="Kruys A."/>
            <person name="Hutchinson M.I."/>
            <person name="Powell A.J."/>
            <person name="Barry K."/>
            <person name="Miller A.N."/>
            <person name="Grigoriev I.V."/>
            <person name="Debuchy R."/>
            <person name="Gladieux P."/>
            <person name="Thoren M.H."/>
            <person name="Johannesson H."/>
        </authorList>
    </citation>
    <scope>NUCLEOTIDE SEQUENCE</scope>
    <source>
        <strain evidence="2">8032-3</strain>
    </source>
</reference>
<keyword evidence="3" id="KW-1185">Reference proteome</keyword>
<evidence type="ECO:0000313" key="3">
    <source>
        <dbReference type="Proteomes" id="UP001244011"/>
    </source>
</evidence>
<dbReference type="AlphaFoldDB" id="A0AAJ0FFD4"/>
<dbReference type="GeneID" id="85315683"/>
<evidence type="ECO:0000256" key="1">
    <source>
        <dbReference type="SAM" id="Phobius"/>
    </source>
</evidence>
<gene>
    <name evidence="2" type="ORF">QBC33DRAFT_612626</name>
</gene>